<evidence type="ECO:0000313" key="17">
    <source>
        <dbReference type="EMBL" id="KAJ8042875.1"/>
    </source>
</evidence>
<keyword evidence="9 17" id="KW-0675">Receptor</keyword>
<dbReference type="GO" id="GO:0004888">
    <property type="term" value="F:transmembrane signaling receptor activity"/>
    <property type="evidence" value="ECO:0007669"/>
    <property type="project" value="InterPro"/>
</dbReference>
<evidence type="ECO:0000256" key="2">
    <source>
        <dbReference type="ARBA" id="ARBA00022475"/>
    </source>
</evidence>
<dbReference type="InterPro" id="IPR036719">
    <property type="entry name" value="Neuro-gated_channel_TM_sf"/>
</dbReference>
<keyword evidence="1 14" id="KW-0813">Transport</keyword>
<feature type="chain" id="PRO_5040541568" evidence="14">
    <location>
        <begin position="27"/>
        <end position="440"/>
    </location>
</feature>
<keyword evidence="7 14" id="KW-0472">Membrane</keyword>
<dbReference type="AlphaFoldDB" id="A0A9Q1CDV7"/>
<dbReference type="InterPro" id="IPR036734">
    <property type="entry name" value="Neur_chan_lig-bd_sf"/>
</dbReference>
<evidence type="ECO:0000259" key="15">
    <source>
        <dbReference type="Pfam" id="PF02931"/>
    </source>
</evidence>
<dbReference type="Proteomes" id="UP001152320">
    <property type="component" value="Chromosome 4"/>
</dbReference>
<feature type="transmembrane region" description="Helical" evidence="14">
    <location>
        <begin position="308"/>
        <end position="331"/>
    </location>
</feature>
<proteinExistence type="inferred from homology"/>
<evidence type="ECO:0000256" key="3">
    <source>
        <dbReference type="ARBA" id="ARBA00022692"/>
    </source>
</evidence>
<evidence type="ECO:0000256" key="4">
    <source>
        <dbReference type="ARBA" id="ARBA00022989"/>
    </source>
</evidence>
<dbReference type="PANTHER" id="PTHR18945">
    <property type="entry name" value="NEUROTRANSMITTER GATED ION CHANNEL"/>
    <property type="match status" value="1"/>
</dbReference>
<dbReference type="CDD" id="cd18997">
    <property type="entry name" value="LGIC_ECD_nAChR"/>
    <property type="match status" value="1"/>
</dbReference>
<dbReference type="PROSITE" id="PS00236">
    <property type="entry name" value="NEUROTR_ION_CHANNEL"/>
    <property type="match status" value="1"/>
</dbReference>
<comment type="caution">
    <text evidence="17">The sequence shown here is derived from an EMBL/GenBank/DDBJ whole genome shotgun (WGS) entry which is preliminary data.</text>
</comment>
<dbReference type="OrthoDB" id="5975154at2759"/>
<comment type="similarity">
    <text evidence="14">Belongs to the ligand-gated ion channel (TC 1.A.9) family.</text>
</comment>
<evidence type="ECO:0000256" key="10">
    <source>
        <dbReference type="ARBA" id="ARBA00023180"/>
    </source>
</evidence>
<name>A0A9Q1CDV7_HOLLE</name>
<dbReference type="InterPro" id="IPR018000">
    <property type="entry name" value="Neurotransmitter_ion_chnl_CS"/>
</dbReference>
<dbReference type="Gene3D" id="1.20.58.390">
    <property type="entry name" value="Neurotransmitter-gated ion-channel transmembrane domain"/>
    <property type="match status" value="1"/>
</dbReference>
<dbReference type="InterPro" id="IPR006029">
    <property type="entry name" value="Neurotrans-gated_channel_TM"/>
</dbReference>
<keyword evidence="11" id="KW-1071">Ligand-gated ion channel</keyword>
<keyword evidence="3 14" id="KW-0812">Transmembrane</keyword>
<sequence length="440" mass="50345">MTSLGGCLQTLLFFYSACLFQKVVDCNDPTKHPLKMLATDLLKKYGPVTVRPTWDHENTATIVIFELLIAQVVEFDERKQQVTLNGWMKQVWQDDFLRWDPESYQGIKTLMLNDDQIWFPDVNLYENIDPGFLHTSPLSITQVNSTGSVSWSTPVIIQSSCKVQVRYFPFDTQVCTLTFGSWSMDGSQLKMRVSSGQNRERVFYDNGVWSFDGIEGDSVTKKFSCCEFPFEFAEFNLTMTRFSDFYVYNVLIPCSMLCLVNLMVFWMPPQAGEKMAFVVSNLLAAILFQQLVGSIMPPLGDEVPVLSLFFLLQIMLSCLVIVGTTFVLRVYHNHERTNKPIPPWIYRLTSKYYGIKTPLHGWRSAGERHSNDLYMQNTGSVNTKATDLDDTHSHDEEPLKDDEVHITWQEVSIVLDRVLFILALCISVAITVFVSVAYHV</sequence>
<dbReference type="InterPro" id="IPR006202">
    <property type="entry name" value="Neur_chan_lig-bd"/>
</dbReference>
<feature type="signal peptide" evidence="14">
    <location>
        <begin position="1"/>
        <end position="26"/>
    </location>
</feature>
<evidence type="ECO:0000256" key="7">
    <source>
        <dbReference type="ARBA" id="ARBA00023136"/>
    </source>
</evidence>
<gene>
    <name evidence="17" type="ORF">HOLleu_09749</name>
</gene>
<evidence type="ECO:0000256" key="8">
    <source>
        <dbReference type="ARBA" id="ARBA00023157"/>
    </source>
</evidence>
<dbReference type="PRINTS" id="PR00254">
    <property type="entry name" value="NICOTINICR"/>
</dbReference>
<keyword evidence="12 14" id="KW-0407">Ion channel</keyword>
<dbReference type="SUPFAM" id="SSF63712">
    <property type="entry name" value="Nicotinic receptor ligand binding domain-like"/>
    <property type="match status" value="1"/>
</dbReference>
<evidence type="ECO:0000256" key="14">
    <source>
        <dbReference type="RuleBase" id="RU000687"/>
    </source>
</evidence>
<evidence type="ECO:0000256" key="12">
    <source>
        <dbReference type="ARBA" id="ARBA00023303"/>
    </source>
</evidence>
<evidence type="ECO:0000256" key="5">
    <source>
        <dbReference type="ARBA" id="ARBA00023018"/>
    </source>
</evidence>
<dbReference type="InterPro" id="IPR006201">
    <property type="entry name" value="Neur_channel"/>
</dbReference>
<dbReference type="InterPro" id="IPR002394">
    <property type="entry name" value="Nicotinic_acetylcholine_rcpt"/>
</dbReference>
<keyword evidence="8" id="KW-1015">Disulfide bond</keyword>
<dbReference type="EMBL" id="JAIZAY010000004">
    <property type="protein sequence ID" value="KAJ8042875.1"/>
    <property type="molecule type" value="Genomic_DNA"/>
</dbReference>
<keyword evidence="2" id="KW-1003">Cell membrane</keyword>
<organism evidence="17 18">
    <name type="scientific">Holothuria leucospilota</name>
    <name type="common">Black long sea cucumber</name>
    <name type="synonym">Mertensiothuria leucospilota</name>
    <dbReference type="NCBI Taxonomy" id="206669"/>
    <lineage>
        <taxon>Eukaryota</taxon>
        <taxon>Metazoa</taxon>
        <taxon>Echinodermata</taxon>
        <taxon>Eleutherozoa</taxon>
        <taxon>Echinozoa</taxon>
        <taxon>Holothuroidea</taxon>
        <taxon>Aspidochirotacea</taxon>
        <taxon>Aspidochirotida</taxon>
        <taxon>Holothuriidae</taxon>
        <taxon>Holothuria</taxon>
    </lineage>
</organism>
<evidence type="ECO:0000256" key="6">
    <source>
        <dbReference type="ARBA" id="ARBA00023065"/>
    </source>
</evidence>
<dbReference type="SUPFAM" id="SSF90112">
    <property type="entry name" value="Neurotransmitter-gated ion-channel transmembrane pore"/>
    <property type="match status" value="1"/>
</dbReference>
<evidence type="ECO:0000256" key="9">
    <source>
        <dbReference type="ARBA" id="ARBA00023170"/>
    </source>
</evidence>
<accession>A0A9Q1CDV7</accession>
<comment type="subcellular location">
    <subcellularLocation>
        <location evidence="13">Synaptic cell membrane</location>
        <topology evidence="13">Multi-pass membrane protein</topology>
    </subcellularLocation>
</comment>
<keyword evidence="10" id="KW-0325">Glycoprotein</keyword>
<keyword evidence="18" id="KW-1185">Reference proteome</keyword>
<feature type="domain" description="Neurotransmitter-gated ion-channel ligand-binding" evidence="15">
    <location>
        <begin position="37"/>
        <end position="241"/>
    </location>
</feature>
<feature type="domain" description="Neurotransmitter-gated ion-channel transmembrane" evidence="16">
    <location>
        <begin position="251"/>
        <end position="393"/>
    </location>
</feature>
<dbReference type="GO" id="GO:0022848">
    <property type="term" value="F:acetylcholine-gated monoatomic cation-selective channel activity"/>
    <property type="evidence" value="ECO:0007669"/>
    <property type="project" value="InterPro"/>
</dbReference>
<feature type="transmembrane region" description="Helical" evidence="14">
    <location>
        <begin position="418"/>
        <end position="438"/>
    </location>
</feature>
<evidence type="ECO:0000259" key="16">
    <source>
        <dbReference type="Pfam" id="PF02932"/>
    </source>
</evidence>
<dbReference type="Gene3D" id="2.70.170.10">
    <property type="entry name" value="Neurotransmitter-gated ion-channel ligand-binding domain"/>
    <property type="match status" value="1"/>
</dbReference>
<keyword evidence="6 14" id="KW-0406">Ion transport</keyword>
<dbReference type="FunFam" id="2.70.170.10:FF:000030">
    <property type="entry name" value="AcetylCholine Receptor"/>
    <property type="match status" value="1"/>
</dbReference>
<evidence type="ECO:0000256" key="13">
    <source>
        <dbReference type="ARBA" id="ARBA00034099"/>
    </source>
</evidence>
<dbReference type="InterPro" id="IPR038050">
    <property type="entry name" value="Neuro_actylchol_rec"/>
</dbReference>
<evidence type="ECO:0000256" key="1">
    <source>
        <dbReference type="ARBA" id="ARBA00022448"/>
    </source>
</evidence>
<dbReference type="Pfam" id="PF02931">
    <property type="entry name" value="Neur_chan_LBD"/>
    <property type="match status" value="1"/>
</dbReference>
<keyword evidence="4 14" id="KW-1133">Transmembrane helix</keyword>
<evidence type="ECO:0000256" key="11">
    <source>
        <dbReference type="ARBA" id="ARBA00023286"/>
    </source>
</evidence>
<evidence type="ECO:0000313" key="18">
    <source>
        <dbReference type="Proteomes" id="UP001152320"/>
    </source>
</evidence>
<keyword evidence="5" id="KW-0770">Synapse</keyword>
<dbReference type="GO" id="GO:0045211">
    <property type="term" value="C:postsynaptic membrane"/>
    <property type="evidence" value="ECO:0007669"/>
    <property type="project" value="InterPro"/>
</dbReference>
<keyword evidence="14" id="KW-0732">Signal</keyword>
<dbReference type="PRINTS" id="PR00252">
    <property type="entry name" value="NRIONCHANNEL"/>
</dbReference>
<feature type="transmembrane region" description="Helical" evidence="14">
    <location>
        <begin position="245"/>
        <end position="264"/>
    </location>
</feature>
<protein>
    <submittedName>
        <fullName evidence="17">Neuronal acetylcholine receptor subunit alpha-5</fullName>
    </submittedName>
</protein>
<dbReference type="Pfam" id="PF02932">
    <property type="entry name" value="Neur_chan_memb"/>
    <property type="match status" value="1"/>
</dbReference>
<feature type="transmembrane region" description="Helical" evidence="14">
    <location>
        <begin position="276"/>
        <end position="296"/>
    </location>
</feature>
<dbReference type="CDD" id="cd19051">
    <property type="entry name" value="LGIC_TM_cation"/>
    <property type="match status" value="1"/>
</dbReference>
<reference evidence="17" key="1">
    <citation type="submission" date="2021-10" db="EMBL/GenBank/DDBJ databases">
        <title>Tropical sea cucumber genome reveals ecological adaptation and Cuvierian tubules defense mechanism.</title>
        <authorList>
            <person name="Chen T."/>
        </authorList>
    </citation>
    <scope>NUCLEOTIDE SEQUENCE</scope>
    <source>
        <strain evidence="17">Nanhai2018</strain>
        <tissue evidence="17">Muscle</tissue>
    </source>
</reference>